<dbReference type="AlphaFoldDB" id="A0A670IE24"/>
<reference evidence="1" key="2">
    <citation type="submission" date="2025-08" db="UniProtKB">
        <authorList>
            <consortium name="Ensembl"/>
        </authorList>
    </citation>
    <scope>IDENTIFICATION</scope>
</reference>
<dbReference type="Ensembl" id="ENSPMRT00000010609.1">
    <property type="protein sequence ID" value="ENSPMRP00000009959.1"/>
    <property type="gene ID" value="ENSPMRG00000006663.1"/>
</dbReference>
<keyword evidence="2" id="KW-1185">Reference proteome</keyword>
<reference evidence="1 2" key="1">
    <citation type="journal article" date="2019" name="Proc. Natl. Acad. Sci. U.S.A.">
        <title>Regulatory changes in pterin and carotenoid genes underlie balanced color polymorphisms in the wall lizard.</title>
        <authorList>
            <person name="Andrade P."/>
            <person name="Pinho C."/>
            <person name="Perez I de Lanuza G."/>
            <person name="Afonso S."/>
            <person name="Brejcha J."/>
            <person name="Rubin C.J."/>
            <person name="Wallerman O."/>
            <person name="Pereira P."/>
            <person name="Sabatino S.J."/>
            <person name="Bellati A."/>
            <person name="Pellitteri-Rosa D."/>
            <person name="Bosakova Z."/>
            <person name="Bunikis I."/>
            <person name="Carretero M.A."/>
            <person name="Feiner N."/>
            <person name="Marsik P."/>
            <person name="Pauperio F."/>
            <person name="Salvi D."/>
            <person name="Soler L."/>
            <person name="While G.M."/>
            <person name="Uller T."/>
            <person name="Font E."/>
            <person name="Andersson L."/>
            <person name="Carneiro M."/>
        </authorList>
    </citation>
    <scope>NUCLEOTIDE SEQUENCE</scope>
</reference>
<accession>A0A670IE24</accession>
<protein>
    <submittedName>
        <fullName evidence="1">Uncharacterized protein</fullName>
    </submittedName>
</protein>
<evidence type="ECO:0000313" key="2">
    <source>
        <dbReference type="Proteomes" id="UP000472272"/>
    </source>
</evidence>
<organism evidence="1 2">
    <name type="scientific">Podarcis muralis</name>
    <name type="common">Wall lizard</name>
    <name type="synonym">Lacerta muralis</name>
    <dbReference type="NCBI Taxonomy" id="64176"/>
    <lineage>
        <taxon>Eukaryota</taxon>
        <taxon>Metazoa</taxon>
        <taxon>Chordata</taxon>
        <taxon>Craniata</taxon>
        <taxon>Vertebrata</taxon>
        <taxon>Euteleostomi</taxon>
        <taxon>Lepidosauria</taxon>
        <taxon>Squamata</taxon>
        <taxon>Bifurcata</taxon>
        <taxon>Unidentata</taxon>
        <taxon>Episquamata</taxon>
        <taxon>Laterata</taxon>
        <taxon>Lacertibaenia</taxon>
        <taxon>Lacertidae</taxon>
        <taxon>Podarcis</taxon>
    </lineage>
</organism>
<dbReference type="Proteomes" id="UP000472272">
    <property type="component" value="Chromosome 7"/>
</dbReference>
<name>A0A670IE24_PODMU</name>
<sequence length="89" mass="9995">GSPSFIVVAERSMNTLFPILAHRKILNPGHRTVEQSLNSKKGGDNFVSFAVPSSCSERTIGSSFLIPWMQWGLLQWQRLMEPERGLLLP</sequence>
<reference evidence="1" key="3">
    <citation type="submission" date="2025-09" db="UniProtKB">
        <authorList>
            <consortium name="Ensembl"/>
        </authorList>
    </citation>
    <scope>IDENTIFICATION</scope>
</reference>
<proteinExistence type="predicted"/>
<evidence type="ECO:0000313" key="1">
    <source>
        <dbReference type="Ensembl" id="ENSPMRP00000009959.1"/>
    </source>
</evidence>